<dbReference type="Proteomes" id="UP000217350">
    <property type="component" value="Segment"/>
</dbReference>
<gene>
    <name evidence="4" type="ORF">Murmansk-169</name>
</gene>
<keyword evidence="1" id="KW-0244">Early protein</keyword>
<evidence type="ECO:0000256" key="3">
    <source>
        <dbReference type="ARBA" id="ARBA00034877"/>
    </source>
</evidence>
<dbReference type="OrthoDB" id="4972at10239"/>
<accession>A0A223FN02</accession>
<evidence type="ECO:0000256" key="2">
    <source>
        <dbReference type="ARBA" id="ARBA00034781"/>
    </source>
</evidence>
<protein>
    <recommendedName>
        <fullName evidence="3">Protein OPG181</fullName>
    </recommendedName>
</protein>
<organism evidence="4">
    <name type="scientific">Murmansk poxvirus</name>
    <dbReference type="NCBI Taxonomy" id="2025359"/>
    <lineage>
        <taxon>Viruses</taxon>
        <taxon>Varidnaviria</taxon>
        <taxon>Bamfordvirae</taxon>
        <taxon>Nucleocytoviricota</taxon>
        <taxon>Pokkesviricetes</taxon>
        <taxon>Chitovirales</taxon>
        <taxon>Poxviridae</taxon>
        <taxon>Chordopoxvirinae</taxon>
        <taxon>Centapoxvirus</taxon>
        <taxon>Centapoxvirus microtuspox</taxon>
        <taxon>Murmansk microtuspox virus</taxon>
    </lineage>
</organism>
<dbReference type="EMBL" id="MF001304">
    <property type="protein sequence ID" value="AST09364.1"/>
    <property type="molecule type" value="Genomic_DNA"/>
</dbReference>
<evidence type="ECO:0000313" key="5">
    <source>
        <dbReference type="Proteomes" id="UP000217350"/>
    </source>
</evidence>
<dbReference type="InterPro" id="IPR007032">
    <property type="entry name" value="Poxvirus_A51"/>
</dbReference>
<comment type="similarity">
    <text evidence="2">Belongs to the orthopoxvirus OPG181 family.</text>
</comment>
<sequence>MANSKQVIIDTKTFVSKSNEFDYIKRRLTIEPSKKNVCRDIEHINFCDDNTCTNNVIADIPYFDKAVSDKWYSLHNIKLYRLSRFATLIKAKDNSSDYVVFNYALRNNIVSVIISLDDESTCKIISQSAEQNMSIILKPSNMIILSMGSSFVIQGKGNLLIVMYDDCINEAPLLKSFSSDDVIISRHRRLHDEMPSDWFKFYVCLTSDCCSKLYIVVNGTVMFAKADDKTHAIISHDYIDNDNINDECDCCYSVSSIKILNRNELLSKSSCEINRHCVTMNLTNIGTFYSSITGKYNEEMTKIALSAASYMINNRDHIPGRGNGYYIYGIASK</sequence>
<dbReference type="Pfam" id="PF04948">
    <property type="entry name" value="Pox_A51"/>
    <property type="match status" value="1"/>
</dbReference>
<reference evidence="4" key="1">
    <citation type="journal article" date="2017" name="Virus Genes">
        <title>Two novel poxviruses with unusual genome rearrangements: NY_014 and Murmansk.</title>
        <authorList>
            <person name="Smithson C."/>
            <person name="Meyer H."/>
            <person name="Gigante C.M."/>
            <person name="Gao J."/>
            <person name="Zhao H."/>
            <person name="Batra D."/>
            <person name="Damon I."/>
            <person name="Upton C."/>
            <person name="Li Y."/>
        </authorList>
    </citation>
    <scope>NUCLEOTIDE SEQUENCE [LARGE SCALE GENOMIC DNA]</scope>
    <source>
        <strain evidence="4">LEIV-11411</strain>
    </source>
</reference>
<name>A0A223FN02_9POXV</name>
<evidence type="ECO:0000256" key="1">
    <source>
        <dbReference type="ARBA" id="ARBA00022518"/>
    </source>
</evidence>
<keyword evidence="5" id="KW-1185">Reference proteome</keyword>
<proteinExistence type="inferred from homology"/>
<evidence type="ECO:0000313" key="4">
    <source>
        <dbReference type="EMBL" id="AST09364.1"/>
    </source>
</evidence>